<dbReference type="PANTHER" id="PTHR43433:SF5">
    <property type="entry name" value="AB HYDROLASE-1 DOMAIN-CONTAINING PROTEIN"/>
    <property type="match status" value="1"/>
</dbReference>
<dbReference type="Gene3D" id="3.40.50.1820">
    <property type="entry name" value="alpha/beta hydrolase"/>
    <property type="match status" value="1"/>
</dbReference>
<gene>
    <name evidence="2" type="ORF">LCGC14_0328450</name>
</gene>
<dbReference type="Pfam" id="PF00561">
    <property type="entry name" value="Abhydrolase_1"/>
    <property type="match status" value="1"/>
</dbReference>
<dbReference type="InterPro" id="IPR029058">
    <property type="entry name" value="AB_hydrolase_fold"/>
</dbReference>
<proteinExistence type="predicted"/>
<dbReference type="SUPFAM" id="SSF53474">
    <property type="entry name" value="alpha/beta-Hydrolases"/>
    <property type="match status" value="1"/>
</dbReference>
<organism evidence="2">
    <name type="scientific">marine sediment metagenome</name>
    <dbReference type="NCBI Taxonomy" id="412755"/>
    <lineage>
        <taxon>unclassified sequences</taxon>
        <taxon>metagenomes</taxon>
        <taxon>ecological metagenomes</taxon>
    </lineage>
</organism>
<dbReference type="EMBL" id="LAZR01000229">
    <property type="protein sequence ID" value="KKN80525.1"/>
    <property type="molecule type" value="Genomic_DNA"/>
</dbReference>
<dbReference type="AlphaFoldDB" id="A0A0F9TH06"/>
<name>A0A0F9TH06_9ZZZZ</name>
<evidence type="ECO:0000259" key="1">
    <source>
        <dbReference type="Pfam" id="PF00561"/>
    </source>
</evidence>
<dbReference type="PANTHER" id="PTHR43433">
    <property type="entry name" value="HYDROLASE, ALPHA/BETA FOLD FAMILY PROTEIN"/>
    <property type="match status" value="1"/>
</dbReference>
<dbReference type="GO" id="GO:0046503">
    <property type="term" value="P:glycerolipid catabolic process"/>
    <property type="evidence" value="ECO:0007669"/>
    <property type="project" value="TreeGrafter"/>
</dbReference>
<dbReference type="InterPro" id="IPR000073">
    <property type="entry name" value="AB_hydrolase_1"/>
</dbReference>
<comment type="caution">
    <text evidence="2">The sequence shown here is derived from an EMBL/GenBank/DDBJ whole genome shotgun (WGS) entry which is preliminary data.</text>
</comment>
<dbReference type="GO" id="GO:0004806">
    <property type="term" value="F:triacylglycerol lipase activity"/>
    <property type="evidence" value="ECO:0007669"/>
    <property type="project" value="TreeGrafter"/>
</dbReference>
<evidence type="ECO:0000313" key="2">
    <source>
        <dbReference type="EMBL" id="KKN80525.1"/>
    </source>
</evidence>
<dbReference type="InterPro" id="IPR050471">
    <property type="entry name" value="AB_hydrolase"/>
</dbReference>
<accession>A0A0F9TH06</accession>
<feature type="domain" description="AB hydrolase-1" evidence="1">
    <location>
        <begin position="22"/>
        <end position="123"/>
    </location>
</feature>
<reference evidence="2" key="1">
    <citation type="journal article" date="2015" name="Nature">
        <title>Complex archaea that bridge the gap between prokaryotes and eukaryotes.</title>
        <authorList>
            <person name="Spang A."/>
            <person name="Saw J.H."/>
            <person name="Jorgensen S.L."/>
            <person name="Zaremba-Niedzwiedzka K."/>
            <person name="Martijn J."/>
            <person name="Lind A.E."/>
            <person name="van Eijk R."/>
            <person name="Schleper C."/>
            <person name="Guy L."/>
            <person name="Ettema T.J."/>
        </authorList>
    </citation>
    <scope>NUCLEOTIDE SEQUENCE</scope>
</reference>
<sequence>MDHFISDGLELAFLDAGERDAPSVLLLHGFASSTQVNWVDTGWVRTLTDAGYRAVAFDHRGHGQSAKPIDQAAYTPQKMAGDAVALLDHLEIRATTVFGYSMGARVAAFGALAASERFVRAVFGGLGFGLVDGVGDWDPIAAALRAPSLEDVKDPRGRMFRAFADRTNSDREALAACISTSRKELTEAEVGQITQPVLIGVGTTDDIAGSPHRLAALMPNARVLAIEGRDHMQSVGDRRFKAEVLRFLSDDA</sequence>
<protein>
    <recommendedName>
        <fullName evidence="1">AB hydrolase-1 domain-containing protein</fullName>
    </recommendedName>
</protein>